<evidence type="ECO:0000313" key="3">
    <source>
        <dbReference type="Proteomes" id="UP000761411"/>
    </source>
</evidence>
<evidence type="ECO:0000313" key="2">
    <source>
        <dbReference type="EMBL" id="MBS8265880.1"/>
    </source>
</evidence>
<name>A0A944CNK0_9BACI</name>
<organism evidence="2 3">
    <name type="scientific">Mesobacillus boroniphilus</name>
    <dbReference type="NCBI Taxonomy" id="308892"/>
    <lineage>
        <taxon>Bacteria</taxon>
        <taxon>Bacillati</taxon>
        <taxon>Bacillota</taxon>
        <taxon>Bacilli</taxon>
        <taxon>Bacillales</taxon>
        <taxon>Bacillaceae</taxon>
        <taxon>Mesobacillus</taxon>
    </lineage>
</organism>
<proteinExistence type="predicted"/>
<dbReference type="EMBL" id="QTKX01000002">
    <property type="protein sequence ID" value="MBS8265880.1"/>
    <property type="molecule type" value="Genomic_DNA"/>
</dbReference>
<protein>
    <submittedName>
        <fullName evidence="2">Uncharacterized protein</fullName>
    </submittedName>
</protein>
<dbReference type="AlphaFoldDB" id="A0A944CNK0"/>
<gene>
    <name evidence="2" type="ORF">DYI25_15745</name>
</gene>
<keyword evidence="3" id="KW-1185">Reference proteome</keyword>
<reference evidence="2 3" key="1">
    <citation type="journal article" date="2021" name="Microorganisms">
        <title>Bacterial Dimethylsulfoniopropionate Biosynthesis in the East China Sea.</title>
        <authorList>
            <person name="Liu J."/>
            <person name="Zhang Y."/>
            <person name="Liu J."/>
            <person name="Zhong H."/>
            <person name="Williams B.T."/>
            <person name="Zheng Y."/>
            <person name="Curson A.R.J."/>
            <person name="Sun C."/>
            <person name="Sun H."/>
            <person name="Song D."/>
            <person name="Wagner Mackenzie B."/>
            <person name="Bermejo Martinez A."/>
            <person name="Todd J.D."/>
            <person name="Zhang X.H."/>
        </authorList>
    </citation>
    <scope>NUCLEOTIDE SEQUENCE [LARGE SCALE GENOMIC DNA]</scope>
    <source>
        <strain evidence="2 3">ESS08</strain>
    </source>
</reference>
<feature type="region of interest" description="Disordered" evidence="1">
    <location>
        <begin position="66"/>
        <end position="85"/>
    </location>
</feature>
<dbReference type="Proteomes" id="UP000761411">
    <property type="component" value="Unassembled WGS sequence"/>
</dbReference>
<accession>A0A944CNK0</accession>
<evidence type="ECO:0000256" key="1">
    <source>
        <dbReference type="SAM" id="MobiDB-lite"/>
    </source>
</evidence>
<sequence length="116" mass="12528">MLDIERFGTGYRWIYRIDKIDAESALSDWVLGIDAPCLDFIGEAFISEVFTGDDLADLIPLDEVTSGETFENPGTAPDPCPEGSPCSEGLRVTGFKFDDLGTEQPEGLGFLEAGSS</sequence>
<dbReference type="RefSeq" id="WP_213370595.1">
    <property type="nucleotide sequence ID" value="NZ_QTKX01000002.1"/>
</dbReference>
<comment type="caution">
    <text evidence="2">The sequence shown here is derived from an EMBL/GenBank/DDBJ whole genome shotgun (WGS) entry which is preliminary data.</text>
</comment>